<evidence type="ECO:0000256" key="1">
    <source>
        <dbReference type="SAM" id="MobiDB-lite"/>
    </source>
</evidence>
<dbReference type="HOGENOM" id="CLU_058099_0_0_1"/>
<feature type="region of interest" description="Disordered" evidence="1">
    <location>
        <begin position="1"/>
        <end position="36"/>
    </location>
</feature>
<reference evidence="4" key="1">
    <citation type="journal article" date="2014" name="Proc. Natl. Acad. Sci. U.S.A.">
        <title>Extensive sampling of basidiomycete genomes demonstrates inadequacy of the white-rot/brown-rot paradigm for wood decay fungi.</title>
        <authorList>
            <person name="Riley R."/>
            <person name="Salamov A.A."/>
            <person name="Brown D.W."/>
            <person name="Nagy L.G."/>
            <person name="Floudas D."/>
            <person name="Held B.W."/>
            <person name="Levasseur A."/>
            <person name="Lombard V."/>
            <person name="Morin E."/>
            <person name="Otillar R."/>
            <person name="Lindquist E.A."/>
            <person name="Sun H."/>
            <person name="LaButti K.M."/>
            <person name="Schmutz J."/>
            <person name="Jabbour D."/>
            <person name="Luo H."/>
            <person name="Baker S.E."/>
            <person name="Pisabarro A.G."/>
            <person name="Walton J.D."/>
            <person name="Blanchette R.A."/>
            <person name="Henrissat B."/>
            <person name="Martin F."/>
            <person name="Cullen D."/>
            <person name="Hibbett D.S."/>
            <person name="Grigoriev I.V."/>
        </authorList>
    </citation>
    <scope>NUCLEOTIDE SEQUENCE [LARGE SCALE GENOMIC DNA]</scope>
    <source>
        <strain evidence="4">MUCL 33604</strain>
    </source>
</reference>
<gene>
    <name evidence="3" type="ORF">JAAARDRAFT_153673</name>
</gene>
<dbReference type="Proteomes" id="UP000027265">
    <property type="component" value="Unassembled WGS sequence"/>
</dbReference>
<protein>
    <recommendedName>
        <fullName evidence="2">PBP domain-containing protein</fullName>
    </recommendedName>
</protein>
<dbReference type="PANTHER" id="PTHR37945:SF1">
    <property type="entry name" value="EXTRACELLULAR TUNGSTATE BINDING PROTEIN"/>
    <property type="match status" value="1"/>
</dbReference>
<dbReference type="PANTHER" id="PTHR37945">
    <property type="entry name" value="EXTRACELLULAR TUNGSTATE BINDING PROTEIN"/>
    <property type="match status" value="1"/>
</dbReference>
<accession>A0A067PXX6</accession>
<name>A0A067PXX6_9AGAM</name>
<dbReference type="Gene3D" id="3.40.190.10">
    <property type="entry name" value="Periplasmic binding protein-like II"/>
    <property type="match status" value="2"/>
</dbReference>
<proteinExistence type="predicted"/>
<dbReference type="InParanoid" id="A0A067PXX6"/>
<dbReference type="STRING" id="933084.A0A067PXX6"/>
<keyword evidence="4" id="KW-1185">Reference proteome</keyword>
<feature type="compositionally biased region" description="Basic and acidic residues" evidence="1">
    <location>
        <begin position="10"/>
        <end position="21"/>
    </location>
</feature>
<organism evidence="3 4">
    <name type="scientific">Jaapia argillacea MUCL 33604</name>
    <dbReference type="NCBI Taxonomy" id="933084"/>
    <lineage>
        <taxon>Eukaryota</taxon>
        <taxon>Fungi</taxon>
        <taxon>Dikarya</taxon>
        <taxon>Basidiomycota</taxon>
        <taxon>Agaricomycotina</taxon>
        <taxon>Agaricomycetes</taxon>
        <taxon>Agaricomycetidae</taxon>
        <taxon>Jaapiales</taxon>
        <taxon>Jaapiaceae</taxon>
        <taxon>Jaapia</taxon>
    </lineage>
</organism>
<sequence length="352" mass="37846">MPHSSRHYNPNHEGHKTDHSLQHHHHVPKTIPHDVPGSGGIKVPDGLYVGAGISTAAAGLAPQAVYNGGYTGATDIYIRIANGGAGQSGLIGAWADAFIQYSVGKGHAPFLIAWYLGDTTESLGLIEAGEVDIAVTYNEAAELQSINSGASSKRVYGFRDHFLIVGPKSNPAGLDGSTDTALQMCNKIVSSGNKDVVTPPDPSIRPPTRFLSRYDKSATNIKESQLFITIGQVPWALAYSKWYHQYPQFPLQALKAASVLDEYTLTDRGTLLSSPPSVTSALVIYKAGGDEQPDDILLNPAHVLLGAKKLEAKYTSICDQFMDWVVMKDGGQKVIREFVKNGEVLYSEAPSS</sequence>
<evidence type="ECO:0000259" key="2">
    <source>
        <dbReference type="Pfam" id="PF12849"/>
    </source>
</evidence>
<feature type="domain" description="PBP" evidence="2">
    <location>
        <begin position="72"/>
        <end position="335"/>
    </location>
</feature>
<dbReference type="OrthoDB" id="10260248at2759"/>
<dbReference type="EMBL" id="KL197715">
    <property type="protein sequence ID" value="KDQ59678.1"/>
    <property type="molecule type" value="Genomic_DNA"/>
</dbReference>
<evidence type="ECO:0000313" key="3">
    <source>
        <dbReference type="EMBL" id="KDQ59678.1"/>
    </source>
</evidence>
<dbReference type="InterPro" id="IPR024370">
    <property type="entry name" value="PBP_domain"/>
</dbReference>
<dbReference type="Pfam" id="PF12849">
    <property type="entry name" value="PBP_like_2"/>
    <property type="match status" value="1"/>
</dbReference>
<evidence type="ECO:0000313" key="4">
    <source>
        <dbReference type="Proteomes" id="UP000027265"/>
    </source>
</evidence>
<dbReference type="AlphaFoldDB" id="A0A067PXX6"/>
<dbReference type="InterPro" id="IPR052738">
    <property type="entry name" value="ABC-Tungstate_binding"/>
</dbReference>